<dbReference type="GO" id="GO:0030151">
    <property type="term" value="F:molybdenum ion binding"/>
    <property type="evidence" value="ECO:0007669"/>
    <property type="project" value="InterPro"/>
</dbReference>
<dbReference type="Pfam" id="PF03473">
    <property type="entry name" value="MOSC"/>
    <property type="match status" value="1"/>
</dbReference>
<evidence type="ECO:0000313" key="4">
    <source>
        <dbReference type="WBParaSite" id="SSTP_0000204000.1"/>
    </source>
</evidence>
<evidence type="ECO:0000313" key="5">
    <source>
        <dbReference type="WBParaSite" id="TCONS_00006399.p1"/>
    </source>
</evidence>
<dbReference type="Gene3D" id="3.90.1150.10">
    <property type="entry name" value="Aspartate Aminotransferase, domain 1"/>
    <property type="match status" value="1"/>
</dbReference>
<dbReference type="SUPFAM" id="SSF53383">
    <property type="entry name" value="PLP-dependent transferases"/>
    <property type="match status" value="1"/>
</dbReference>
<protein>
    <submittedName>
        <fullName evidence="4 5">MOSC domain-containing protein</fullName>
    </submittedName>
</protein>
<dbReference type="InterPro" id="IPR011037">
    <property type="entry name" value="Pyrv_Knase-like_insert_dom_sf"/>
</dbReference>
<dbReference type="Proteomes" id="UP000035681">
    <property type="component" value="Unplaced"/>
</dbReference>
<dbReference type="InterPro" id="IPR005302">
    <property type="entry name" value="MoCF_Sase_C"/>
</dbReference>
<dbReference type="InterPro" id="IPR020845">
    <property type="entry name" value="AMP-binding_CS"/>
</dbReference>
<dbReference type="InterPro" id="IPR000192">
    <property type="entry name" value="Aminotrans_V_dom"/>
</dbReference>
<evidence type="ECO:0000313" key="3">
    <source>
        <dbReference type="Proteomes" id="UP000035681"/>
    </source>
</evidence>
<dbReference type="PANTHER" id="PTHR14237:SF80">
    <property type="entry name" value="MOLYBDENUM COFACTOR SULFURASE"/>
    <property type="match status" value="1"/>
</dbReference>
<keyword evidence="3" id="KW-1185">Reference proteome</keyword>
<dbReference type="WBParaSite" id="SSTP_0000204000.1">
    <property type="protein sequence ID" value="SSTP_0000204000.1"/>
    <property type="gene ID" value="SSTP_0000204000"/>
</dbReference>
<dbReference type="PANTHER" id="PTHR14237">
    <property type="entry name" value="MOLYBDOPTERIN COFACTOR SULFURASE MOSC"/>
    <property type="match status" value="1"/>
</dbReference>
<reference evidence="4" key="1">
    <citation type="submission" date="2015-08" db="UniProtKB">
        <authorList>
            <consortium name="WormBaseParasite"/>
        </authorList>
    </citation>
    <scope>IDENTIFICATION</scope>
</reference>
<dbReference type="Pfam" id="PF00266">
    <property type="entry name" value="Aminotran_5"/>
    <property type="match status" value="1"/>
</dbReference>
<dbReference type="PROSITE" id="PS00455">
    <property type="entry name" value="AMP_BINDING"/>
    <property type="match status" value="1"/>
</dbReference>
<dbReference type="STRING" id="6248.A0A0K0DXS5"/>
<proteinExistence type="predicted"/>
<dbReference type="SUPFAM" id="SSF50800">
    <property type="entry name" value="PK beta-barrel domain-like"/>
    <property type="match status" value="1"/>
</dbReference>
<dbReference type="Pfam" id="PF03476">
    <property type="entry name" value="MOSC_N"/>
    <property type="match status" value="1"/>
</dbReference>
<dbReference type="GO" id="GO:0030170">
    <property type="term" value="F:pyridoxal phosphate binding"/>
    <property type="evidence" value="ECO:0007669"/>
    <property type="project" value="InterPro"/>
</dbReference>
<dbReference type="AlphaFoldDB" id="A0A0K0DXS5"/>
<name>A0A0K0DXS5_STRER</name>
<dbReference type="InterPro" id="IPR015422">
    <property type="entry name" value="PyrdxlP-dep_Trfase_small"/>
</dbReference>
<evidence type="ECO:0000259" key="2">
    <source>
        <dbReference type="PROSITE" id="PS51340"/>
    </source>
</evidence>
<evidence type="ECO:0000256" key="1">
    <source>
        <dbReference type="ARBA" id="ARBA00023150"/>
    </source>
</evidence>
<dbReference type="SUPFAM" id="SSF141673">
    <property type="entry name" value="MOSC N-terminal domain-like"/>
    <property type="match status" value="1"/>
</dbReference>
<dbReference type="InterPro" id="IPR005303">
    <property type="entry name" value="MOCOS_middle"/>
</dbReference>
<dbReference type="InterPro" id="IPR015424">
    <property type="entry name" value="PyrdxlP-dep_Trfase"/>
</dbReference>
<dbReference type="GO" id="GO:0006777">
    <property type="term" value="P:Mo-molybdopterin cofactor biosynthetic process"/>
    <property type="evidence" value="ECO:0007669"/>
    <property type="project" value="UniProtKB-KW"/>
</dbReference>
<organism evidence="4">
    <name type="scientific">Strongyloides stercoralis</name>
    <name type="common">Threadworm</name>
    <dbReference type="NCBI Taxonomy" id="6248"/>
    <lineage>
        <taxon>Eukaryota</taxon>
        <taxon>Metazoa</taxon>
        <taxon>Ecdysozoa</taxon>
        <taxon>Nematoda</taxon>
        <taxon>Chromadorea</taxon>
        <taxon>Rhabditida</taxon>
        <taxon>Tylenchina</taxon>
        <taxon>Panagrolaimomorpha</taxon>
        <taxon>Strongyloidoidea</taxon>
        <taxon>Strongyloididae</taxon>
        <taxon>Strongyloides</taxon>
    </lineage>
</organism>
<keyword evidence="1" id="KW-0501">Molybdenum cofactor biosynthesis</keyword>
<dbReference type="WBParaSite" id="TCONS_00006399.p1">
    <property type="protein sequence ID" value="TCONS_00006399.p1"/>
    <property type="gene ID" value="XLOC_004551"/>
</dbReference>
<dbReference type="PROSITE" id="PS51340">
    <property type="entry name" value="MOSC"/>
    <property type="match status" value="1"/>
</dbReference>
<accession>A0A0K0DXS5</accession>
<dbReference type="InterPro" id="IPR015421">
    <property type="entry name" value="PyrdxlP-dep_Trfase_major"/>
</dbReference>
<dbReference type="GO" id="GO:0003824">
    <property type="term" value="F:catalytic activity"/>
    <property type="evidence" value="ECO:0007669"/>
    <property type="project" value="InterPro"/>
</dbReference>
<dbReference type="Gene3D" id="3.40.640.10">
    <property type="entry name" value="Type I PLP-dependent aspartate aminotransferase-like (Major domain)"/>
    <property type="match status" value="1"/>
</dbReference>
<sequence>MISQKKSKRVYLDSAGAGIPSQWLMDEIKKIDFSLFSNPHSQSFISKMTEKRISQIRNRILSHFNTTFKDYSIIFTSGTTGSLKLIGETFNFYGEKDKKESSFIEKNLSCFGFLKDSHTSVVGMKKLVNADVITCNNFEYFENFFNNDDIIQNNKVNNLIFITAMSNACGKKYDLELVNKIIMKKNWFVGIDGAALFSSGKINLQKIKADFIVGSFYKIFGLPTGLGFLIVSKRVIPLMNRKLYYGGGAVDVMMCFGDVKPKENFVESMEDGTINFQGIITLDKCFDELKYVETIESIGKKTFDISKKAYNMLTSLKYENDQNLVIIYGWKEICYEKQGPIINFNLLRSDKKMIGFNEVQKMAELFDIDLRSGCFCNIGACINYLNLTNNDINNFWINGKKKCGDTIDMIDGKPLGSIRISFGKWNTNDDIERLQKMLQYCFIKGNKIRTNNYTLPVSSSKLVRILRIFLYPIKSCGYLEVEKWTISMRGMDKDRIIMIVDKNGIPITQKTIPAMCLIKPYFDDNGILNVTDKFGSIKNLSLSEKKNDIIKNDYIVCSDNICSMVVGHSEWLAQLHPTFGNDSQFLRLVHDNKLTFANEAPFLLINLASVRIVAETLDIDIENILHRFRSNFVVDLKEPFIEQYIKEIHFCNNIVLQKTGDCHRCQMICIDQETGEKDANLMITLRNLQQGNNIIFGIYMKMKTQQQAIVHKGEEIIIIFDRNN</sequence>
<feature type="domain" description="MOSC" evidence="2">
    <location>
        <begin position="564"/>
        <end position="719"/>
    </location>
</feature>